<dbReference type="InterPro" id="IPR036514">
    <property type="entry name" value="SGNH_hydro_sf"/>
</dbReference>
<dbReference type="CDD" id="cd00229">
    <property type="entry name" value="SGNH_hydrolase"/>
    <property type="match status" value="1"/>
</dbReference>
<name>A0AA40C7H2_9PEZI</name>
<reference evidence="2" key="1">
    <citation type="submission" date="2023-06" db="EMBL/GenBank/DDBJ databases">
        <title>Genome-scale phylogeny and comparative genomics of the fungal order Sordariales.</title>
        <authorList>
            <consortium name="Lawrence Berkeley National Laboratory"/>
            <person name="Hensen N."/>
            <person name="Bonometti L."/>
            <person name="Westerberg I."/>
            <person name="Brannstrom I.O."/>
            <person name="Guillou S."/>
            <person name="Cros-Aarteil S."/>
            <person name="Calhoun S."/>
            <person name="Haridas S."/>
            <person name="Kuo A."/>
            <person name="Mondo S."/>
            <person name="Pangilinan J."/>
            <person name="Riley R."/>
            <person name="LaButti K."/>
            <person name="Andreopoulos B."/>
            <person name="Lipzen A."/>
            <person name="Chen C."/>
            <person name="Yanf M."/>
            <person name="Daum C."/>
            <person name="Ng V."/>
            <person name="Clum A."/>
            <person name="Steindorff A."/>
            <person name="Ohm R."/>
            <person name="Martin F."/>
            <person name="Silar P."/>
            <person name="Natvig D."/>
            <person name="Lalanne C."/>
            <person name="Gautier V."/>
            <person name="Ament-velasquez S.L."/>
            <person name="Kruys A."/>
            <person name="Hutchinson M.I."/>
            <person name="Powell A.J."/>
            <person name="Barry K."/>
            <person name="Miller A.N."/>
            <person name="Grigoriev I.V."/>
            <person name="Debuchy R."/>
            <person name="Gladieux P."/>
            <person name="Thoren M.H."/>
            <person name="Johannesson H."/>
        </authorList>
    </citation>
    <scope>NUCLEOTIDE SEQUENCE</scope>
    <source>
        <strain evidence="2">SMH3391-2</strain>
    </source>
</reference>
<comment type="caution">
    <text evidence="2">The sequence shown here is derived from an EMBL/GenBank/DDBJ whole genome shotgun (WGS) entry which is preliminary data.</text>
</comment>
<dbReference type="EMBL" id="JAULSR010000002">
    <property type="protein sequence ID" value="KAK0628401.1"/>
    <property type="molecule type" value="Genomic_DNA"/>
</dbReference>
<dbReference type="InterPro" id="IPR051532">
    <property type="entry name" value="Ester_Hydrolysis_Enzymes"/>
</dbReference>
<dbReference type="PANTHER" id="PTHR30383:SF19">
    <property type="entry name" value="FIBRONECTIN TYPE-III DOMAIN-CONTAINING PROTEIN"/>
    <property type="match status" value="1"/>
</dbReference>
<organism evidence="2 3">
    <name type="scientific">Bombardia bombarda</name>
    <dbReference type="NCBI Taxonomy" id="252184"/>
    <lineage>
        <taxon>Eukaryota</taxon>
        <taxon>Fungi</taxon>
        <taxon>Dikarya</taxon>
        <taxon>Ascomycota</taxon>
        <taxon>Pezizomycotina</taxon>
        <taxon>Sordariomycetes</taxon>
        <taxon>Sordariomycetidae</taxon>
        <taxon>Sordariales</taxon>
        <taxon>Lasiosphaeriaceae</taxon>
        <taxon>Bombardia</taxon>
    </lineage>
</organism>
<dbReference type="InterPro" id="IPR013830">
    <property type="entry name" value="SGNH_hydro"/>
</dbReference>
<protein>
    <submittedName>
        <fullName evidence="2">SGNH hydrolase-type esterase domain-containing protein</fullName>
    </submittedName>
</protein>
<keyword evidence="3" id="KW-1185">Reference proteome</keyword>
<dbReference type="Gene3D" id="3.40.50.1110">
    <property type="entry name" value="SGNH hydrolase"/>
    <property type="match status" value="1"/>
</dbReference>
<dbReference type="Pfam" id="PF13472">
    <property type="entry name" value="Lipase_GDSL_2"/>
    <property type="match status" value="1"/>
</dbReference>
<evidence type="ECO:0000313" key="2">
    <source>
        <dbReference type="EMBL" id="KAK0628401.1"/>
    </source>
</evidence>
<evidence type="ECO:0000313" key="3">
    <source>
        <dbReference type="Proteomes" id="UP001174934"/>
    </source>
</evidence>
<dbReference type="AlphaFoldDB" id="A0AA40C7H2"/>
<proteinExistence type="predicted"/>
<dbReference type="SUPFAM" id="SSF52266">
    <property type="entry name" value="SGNH hydrolase"/>
    <property type="match status" value="1"/>
</dbReference>
<dbReference type="Proteomes" id="UP001174934">
    <property type="component" value="Unassembled WGS sequence"/>
</dbReference>
<gene>
    <name evidence="2" type="ORF">B0T17DRAFT_489562</name>
</gene>
<sequence length="251" mass="28765">MAARQKLRILCFGDSLTAGYSAMGSVYHPYEKMLVQMLEMAFPDMDVETVEDGKPGCTVKFAYLDRIQENFPPKKKDAEPFDWVIVLGGTNDLAIGVPPESVFEKLREVWDFALRRKCKVLALTVPEAGGFRKRTEPPRIKLNDLIKGYKRTGFHVFDLFAAVPFQSMSAQDKERYWDDGLHFTPDGYDLIGNKIGIMLVSVLAREKAENDPVPSRRRRFFRDDEKVFDEEDDDPGSLNKGYIVVRRRDLD</sequence>
<dbReference type="PANTHER" id="PTHR30383">
    <property type="entry name" value="THIOESTERASE 1/PROTEASE 1/LYSOPHOSPHOLIPASE L1"/>
    <property type="match status" value="1"/>
</dbReference>
<feature type="domain" description="SGNH hydrolase-type esterase" evidence="1">
    <location>
        <begin position="11"/>
        <end position="190"/>
    </location>
</feature>
<keyword evidence="2" id="KW-0378">Hydrolase</keyword>
<evidence type="ECO:0000259" key="1">
    <source>
        <dbReference type="Pfam" id="PF13472"/>
    </source>
</evidence>
<accession>A0AA40C7H2</accession>
<dbReference type="GO" id="GO:0004622">
    <property type="term" value="F:phosphatidylcholine lysophospholipase activity"/>
    <property type="evidence" value="ECO:0007669"/>
    <property type="project" value="TreeGrafter"/>
</dbReference>